<organism evidence="2">
    <name type="scientific">freshwater metagenome</name>
    <dbReference type="NCBI Taxonomy" id="449393"/>
    <lineage>
        <taxon>unclassified sequences</taxon>
        <taxon>metagenomes</taxon>
        <taxon>ecological metagenomes</taxon>
    </lineage>
</organism>
<evidence type="ECO:0000313" key="2">
    <source>
        <dbReference type="EMBL" id="CAB4595029.1"/>
    </source>
</evidence>
<dbReference type="GO" id="GO:0006355">
    <property type="term" value="P:regulation of DNA-templated transcription"/>
    <property type="evidence" value="ECO:0007669"/>
    <property type="project" value="InterPro"/>
</dbReference>
<protein>
    <submittedName>
        <fullName evidence="2">Unannotated protein</fullName>
    </submittedName>
</protein>
<evidence type="ECO:0000259" key="1">
    <source>
        <dbReference type="Pfam" id="PF01402"/>
    </source>
</evidence>
<reference evidence="2" key="1">
    <citation type="submission" date="2020-05" db="EMBL/GenBank/DDBJ databases">
        <authorList>
            <person name="Chiriac C."/>
            <person name="Salcher M."/>
            <person name="Ghai R."/>
            <person name="Kavagutti S V."/>
        </authorList>
    </citation>
    <scope>NUCLEOTIDE SEQUENCE</scope>
</reference>
<gene>
    <name evidence="2" type="ORF">UFOPK1493_03957</name>
</gene>
<dbReference type="EMBL" id="CAEZSR010000263">
    <property type="protein sequence ID" value="CAB4595029.1"/>
    <property type="molecule type" value="Genomic_DNA"/>
</dbReference>
<dbReference type="InterPro" id="IPR002145">
    <property type="entry name" value="CopG"/>
</dbReference>
<dbReference type="CDD" id="cd21631">
    <property type="entry name" value="RHH_CopG_NikR-like"/>
    <property type="match status" value="1"/>
</dbReference>
<dbReference type="AlphaFoldDB" id="A0A6J6G587"/>
<accession>A0A6J6G587</accession>
<proteinExistence type="predicted"/>
<name>A0A6J6G587_9ZZZZ</name>
<sequence length="65" mass="7185">MYLTEEQRRKVDQLADAEGVTMAVIIRRALDEYLTDDADVNTALAATFGAAPDADAPSRDEWQRG</sequence>
<dbReference type="Pfam" id="PF01402">
    <property type="entry name" value="RHH_1"/>
    <property type="match status" value="1"/>
</dbReference>
<feature type="domain" description="Ribbon-helix-helix protein CopG" evidence="1">
    <location>
        <begin position="2"/>
        <end position="35"/>
    </location>
</feature>